<evidence type="ECO:0000256" key="2">
    <source>
        <dbReference type="ARBA" id="ARBA00004651"/>
    </source>
</evidence>
<feature type="transmembrane region" description="Helical" evidence="10">
    <location>
        <begin position="29"/>
        <end position="48"/>
    </location>
</feature>
<proteinExistence type="predicted"/>
<evidence type="ECO:0000256" key="4">
    <source>
        <dbReference type="ARBA" id="ARBA00022475"/>
    </source>
</evidence>
<evidence type="ECO:0000256" key="3">
    <source>
        <dbReference type="ARBA" id="ARBA00012438"/>
    </source>
</evidence>
<dbReference type="PROSITE" id="PS50109">
    <property type="entry name" value="HIS_KIN"/>
    <property type="match status" value="1"/>
</dbReference>
<dbReference type="Proteomes" id="UP000561459">
    <property type="component" value="Unassembled WGS sequence"/>
</dbReference>
<dbReference type="GO" id="GO:0005886">
    <property type="term" value="C:plasma membrane"/>
    <property type="evidence" value="ECO:0007669"/>
    <property type="project" value="UniProtKB-SubCell"/>
</dbReference>
<dbReference type="InterPro" id="IPR005467">
    <property type="entry name" value="His_kinase_dom"/>
</dbReference>
<dbReference type="Gene3D" id="1.10.287.130">
    <property type="match status" value="1"/>
</dbReference>
<feature type="transmembrane region" description="Helical" evidence="10">
    <location>
        <begin position="164"/>
        <end position="186"/>
    </location>
</feature>
<feature type="domain" description="Histidine kinase" evidence="11">
    <location>
        <begin position="221"/>
        <end position="428"/>
    </location>
</feature>
<organism evidence="12 13">
    <name type="scientific">Novosphingobium fluoreni</name>
    <dbReference type="NCBI Taxonomy" id="1391222"/>
    <lineage>
        <taxon>Bacteria</taxon>
        <taxon>Pseudomonadati</taxon>
        <taxon>Pseudomonadota</taxon>
        <taxon>Alphaproteobacteria</taxon>
        <taxon>Sphingomonadales</taxon>
        <taxon>Sphingomonadaceae</taxon>
        <taxon>Novosphingobium</taxon>
    </lineage>
</organism>
<comment type="catalytic activity">
    <reaction evidence="1">
        <text>ATP + protein L-histidine = ADP + protein N-phospho-L-histidine.</text>
        <dbReference type="EC" id="2.7.13.3"/>
    </reaction>
</comment>
<evidence type="ECO:0000256" key="9">
    <source>
        <dbReference type="ARBA" id="ARBA00022840"/>
    </source>
</evidence>
<keyword evidence="13" id="KW-1185">Reference proteome</keyword>
<reference evidence="12 13" key="1">
    <citation type="submission" date="2020-08" db="EMBL/GenBank/DDBJ databases">
        <title>Genomic Encyclopedia of Type Strains, Phase IV (KMG-IV): sequencing the most valuable type-strain genomes for metagenomic binning, comparative biology and taxonomic classification.</title>
        <authorList>
            <person name="Goeker M."/>
        </authorList>
    </citation>
    <scope>NUCLEOTIDE SEQUENCE [LARGE SCALE GENOMIC DNA]</scope>
    <source>
        <strain evidence="12 13">DSM 27568</strain>
    </source>
</reference>
<evidence type="ECO:0000259" key="11">
    <source>
        <dbReference type="PROSITE" id="PS50109"/>
    </source>
</evidence>
<dbReference type="InterPro" id="IPR050980">
    <property type="entry name" value="2C_sensor_his_kinase"/>
</dbReference>
<dbReference type="PANTHER" id="PTHR44936">
    <property type="entry name" value="SENSOR PROTEIN CREC"/>
    <property type="match status" value="1"/>
</dbReference>
<dbReference type="SUPFAM" id="SSF55874">
    <property type="entry name" value="ATPase domain of HSP90 chaperone/DNA topoisomerase II/histidine kinase"/>
    <property type="match status" value="1"/>
</dbReference>
<evidence type="ECO:0000256" key="8">
    <source>
        <dbReference type="ARBA" id="ARBA00022777"/>
    </source>
</evidence>
<keyword evidence="10" id="KW-0472">Membrane</keyword>
<dbReference type="InterPro" id="IPR004358">
    <property type="entry name" value="Sig_transdc_His_kin-like_C"/>
</dbReference>
<keyword evidence="9" id="KW-0067">ATP-binding</keyword>
<dbReference type="RefSeq" id="WP_221225974.1">
    <property type="nucleotide sequence ID" value="NZ_JACIDY010000002.1"/>
</dbReference>
<dbReference type="CDD" id="cd00082">
    <property type="entry name" value="HisKA"/>
    <property type="match status" value="1"/>
</dbReference>
<evidence type="ECO:0000256" key="10">
    <source>
        <dbReference type="SAM" id="Phobius"/>
    </source>
</evidence>
<dbReference type="EC" id="2.7.13.3" evidence="3"/>
<evidence type="ECO:0000313" key="13">
    <source>
        <dbReference type="Proteomes" id="UP000561459"/>
    </source>
</evidence>
<dbReference type="PRINTS" id="PR00344">
    <property type="entry name" value="BCTRLSENSOR"/>
</dbReference>
<name>A0A7W6BX84_9SPHN</name>
<dbReference type="GO" id="GO:0000155">
    <property type="term" value="F:phosphorelay sensor kinase activity"/>
    <property type="evidence" value="ECO:0007669"/>
    <property type="project" value="InterPro"/>
</dbReference>
<accession>A0A7W6BX84</accession>
<dbReference type="AlphaFoldDB" id="A0A7W6BX84"/>
<evidence type="ECO:0000313" key="12">
    <source>
        <dbReference type="EMBL" id="MBB3939621.1"/>
    </source>
</evidence>
<keyword evidence="10" id="KW-0812">Transmembrane</keyword>
<evidence type="ECO:0000256" key="5">
    <source>
        <dbReference type="ARBA" id="ARBA00022553"/>
    </source>
</evidence>
<keyword evidence="7" id="KW-0547">Nucleotide-binding</keyword>
<dbReference type="Gene3D" id="3.30.565.10">
    <property type="entry name" value="Histidine kinase-like ATPase, C-terminal domain"/>
    <property type="match status" value="1"/>
</dbReference>
<feature type="transmembrane region" description="Helical" evidence="10">
    <location>
        <begin position="54"/>
        <end position="74"/>
    </location>
</feature>
<keyword evidence="5" id="KW-0597">Phosphoprotein</keyword>
<keyword evidence="10" id="KW-1133">Transmembrane helix</keyword>
<protein>
    <recommendedName>
        <fullName evidence="3">histidine kinase</fullName>
        <ecNumber evidence="3">2.7.13.3</ecNumber>
    </recommendedName>
</protein>
<keyword evidence="6 12" id="KW-0808">Transferase</keyword>
<dbReference type="PANTHER" id="PTHR44936:SF10">
    <property type="entry name" value="SENSOR PROTEIN RSTB"/>
    <property type="match status" value="1"/>
</dbReference>
<keyword evidence="4" id="KW-1003">Cell membrane</keyword>
<dbReference type="InterPro" id="IPR036890">
    <property type="entry name" value="HATPase_C_sf"/>
</dbReference>
<dbReference type="InterPro" id="IPR003661">
    <property type="entry name" value="HisK_dim/P_dom"/>
</dbReference>
<dbReference type="GO" id="GO:0005524">
    <property type="term" value="F:ATP binding"/>
    <property type="evidence" value="ECO:0007669"/>
    <property type="project" value="UniProtKB-KW"/>
</dbReference>
<evidence type="ECO:0000256" key="6">
    <source>
        <dbReference type="ARBA" id="ARBA00022679"/>
    </source>
</evidence>
<sequence length="437" mass="46754">MAQAAMTALPSSAGYPPGSARNMALLLQLRWMAVIGQLVTIWATVELLGVRLPLAHLIAVPVLLALINWATIIIGRQRGGYSHLELLAALMLDVGSLTWQLYFSGGTTNPFAFLFLLQIVIGAILLPPGWSWIVAAMSAAAVAGLTFDYRPLDLPASFAQTPMQLYLAGSLICFLLIAVLLVFFVIRIDRNRRQSDLALAALRQQAAEEHHIVRMGLLASGAAHELGTPLSTISVLLGDWRQHPALAAIPDFAAEVEEMDAQLQRCKTIVTGILQSAGEARGESPEVTSLHAFAQAIAGEWSGRTGGIVMLDDRIGESDPTIVSDAALRQVIGNVIDNALEVSPHFVLLVASIEREQAVIEVRDRGPGFAPEMLEAFGRPYSSTKGRPGGGLGLFLVVNVLRKLGGKVEVGNLPEGGAQVRMSLPLASLAYQPRMVS</sequence>
<feature type="transmembrane region" description="Helical" evidence="10">
    <location>
        <begin position="109"/>
        <end position="126"/>
    </location>
</feature>
<dbReference type="InterPro" id="IPR003594">
    <property type="entry name" value="HATPase_dom"/>
</dbReference>
<keyword evidence="8 12" id="KW-0418">Kinase</keyword>
<dbReference type="SMART" id="SM00387">
    <property type="entry name" value="HATPase_c"/>
    <property type="match status" value="1"/>
</dbReference>
<comment type="subcellular location">
    <subcellularLocation>
        <location evidence="2">Cell membrane</location>
        <topology evidence="2">Multi-pass membrane protein</topology>
    </subcellularLocation>
</comment>
<dbReference type="InterPro" id="IPR036097">
    <property type="entry name" value="HisK_dim/P_sf"/>
</dbReference>
<dbReference type="SUPFAM" id="SSF47384">
    <property type="entry name" value="Homodimeric domain of signal transducing histidine kinase"/>
    <property type="match status" value="1"/>
</dbReference>
<comment type="caution">
    <text evidence="12">The sequence shown here is derived from an EMBL/GenBank/DDBJ whole genome shotgun (WGS) entry which is preliminary data.</text>
</comment>
<dbReference type="EMBL" id="JACIDY010000002">
    <property type="protein sequence ID" value="MBB3939621.1"/>
    <property type="molecule type" value="Genomic_DNA"/>
</dbReference>
<gene>
    <name evidence="12" type="ORF">GGR39_001261</name>
</gene>
<evidence type="ECO:0000256" key="7">
    <source>
        <dbReference type="ARBA" id="ARBA00022741"/>
    </source>
</evidence>
<feature type="transmembrane region" description="Helical" evidence="10">
    <location>
        <begin position="86"/>
        <end position="103"/>
    </location>
</feature>
<evidence type="ECO:0000256" key="1">
    <source>
        <dbReference type="ARBA" id="ARBA00000085"/>
    </source>
</evidence>
<dbReference type="Pfam" id="PF02518">
    <property type="entry name" value="HATPase_c"/>
    <property type="match status" value="1"/>
</dbReference>